<comment type="cofactor">
    <cofactor evidence="1">
        <name>Mg(2+)</name>
        <dbReference type="ChEBI" id="CHEBI:18420"/>
    </cofactor>
</comment>
<dbReference type="Pfam" id="PF14363">
    <property type="entry name" value="AAA_assoc"/>
    <property type="match status" value="1"/>
</dbReference>
<dbReference type="AlphaFoldDB" id="A0AAV7FE07"/>
<dbReference type="InterPro" id="IPR003960">
    <property type="entry name" value="ATPase_AAA_CS"/>
</dbReference>
<keyword evidence="4 7" id="KW-0067">ATP-binding</keyword>
<dbReference type="Gene3D" id="6.10.280.40">
    <property type="match status" value="1"/>
</dbReference>
<keyword evidence="5" id="KW-0460">Magnesium</keyword>
<dbReference type="Proteomes" id="UP000825729">
    <property type="component" value="Unassembled WGS sequence"/>
</dbReference>
<evidence type="ECO:0000256" key="6">
    <source>
        <dbReference type="ARBA" id="ARBA00049360"/>
    </source>
</evidence>
<dbReference type="SUPFAM" id="SSF52540">
    <property type="entry name" value="P-loop containing nucleoside triphosphate hydrolases"/>
    <property type="match status" value="1"/>
</dbReference>
<dbReference type="EMBL" id="JAINDJ010000002">
    <property type="protein sequence ID" value="KAG9459254.1"/>
    <property type="molecule type" value="Genomic_DNA"/>
</dbReference>
<name>A0AAV7FE07_ARIFI</name>
<proteinExistence type="inferred from homology"/>
<evidence type="ECO:0000256" key="2">
    <source>
        <dbReference type="ARBA" id="ARBA00007448"/>
    </source>
</evidence>
<dbReference type="Pfam" id="PF25568">
    <property type="entry name" value="AAA_lid_At3g28540"/>
    <property type="match status" value="1"/>
</dbReference>
<dbReference type="PANTHER" id="PTHR23070">
    <property type="entry name" value="BCS1 AAA-TYPE ATPASE"/>
    <property type="match status" value="1"/>
</dbReference>
<dbReference type="GO" id="GO:0016887">
    <property type="term" value="F:ATP hydrolysis activity"/>
    <property type="evidence" value="ECO:0007669"/>
    <property type="project" value="InterPro"/>
</dbReference>
<comment type="caution">
    <text evidence="9">The sequence shown here is derived from an EMBL/GenBank/DDBJ whole genome shotgun (WGS) entry which is preliminary data.</text>
</comment>
<dbReference type="InterPro" id="IPR025753">
    <property type="entry name" value="AAA_N_dom"/>
</dbReference>
<dbReference type="SMART" id="SM00382">
    <property type="entry name" value="AAA"/>
    <property type="match status" value="1"/>
</dbReference>
<dbReference type="GO" id="GO:0005524">
    <property type="term" value="F:ATP binding"/>
    <property type="evidence" value="ECO:0007669"/>
    <property type="project" value="UniProtKB-KW"/>
</dbReference>
<comment type="catalytic activity">
    <reaction evidence="6">
        <text>ATP + H2O = ADP + phosphate + H(+)</text>
        <dbReference type="Rhea" id="RHEA:13065"/>
        <dbReference type="ChEBI" id="CHEBI:15377"/>
        <dbReference type="ChEBI" id="CHEBI:15378"/>
        <dbReference type="ChEBI" id="CHEBI:30616"/>
        <dbReference type="ChEBI" id="CHEBI:43474"/>
        <dbReference type="ChEBI" id="CHEBI:456216"/>
    </reaction>
</comment>
<evidence type="ECO:0000256" key="1">
    <source>
        <dbReference type="ARBA" id="ARBA00001946"/>
    </source>
</evidence>
<keyword evidence="10" id="KW-1185">Reference proteome</keyword>
<dbReference type="FunFam" id="3.40.50.300:FF:001122">
    <property type="entry name" value="AAA-ATPase ASD, mitochondrial"/>
    <property type="match status" value="1"/>
</dbReference>
<evidence type="ECO:0000313" key="10">
    <source>
        <dbReference type="Proteomes" id="UP000825729"/>
    </source>
</evidence>
<reference evidence="9 10" key="1">
    <citation type="submission" date="2021-07" db="EMBL/GenBank/DDBJ databases">
        <title>The Aristolochia fimbriata genome: insights into angiosperm evolution, floral development and chemical biosynthesis.</title>
        <authorList>
            <person name="Jiao Y."/>
        </authorList>
    </citation>
    <scope>NUCLEOTIDE SEQUENCE [LARGE SCALE GENOMIC DNA]</scope>
    <source>
        <strain evidence="9">IBCAS-2021</strain>
        <tissue evidence="9">Leaf</tissue>
    </source>
</reference>
<dbReference type="GO" id="GO:0006950">
    <property type="term" value="P:response to stress"/>
    <property type="evidence" value="ECO:0007669"/>
    <property type="project" value="UniProtKB-ARBA"/>
</dbReference>
<comment type="similarity">
    <text evidence="2">Belongs to the AAA ATPase family. BCS1 subfamily.</text>
</comment>
<dbReference type="InterPro" id="IPR003959">
    <property type="entry name" value="ATPase_AAA_core"/>
</dbReference>
<evidence type="ECO:0000256" key="7">
    <source>
        <dbReference type="RuleBase" id="RU003651"/>
    </source>
</evidence>
<sequence length="468" mass="53393">MAASSKSLLSTAASLAATAMLVRTIANDFLPHNLQNYVFSSFHNLLSRFSTQLTITIDEFSGFSFNEMYQAAEIYLGSKSSSSECRRIRVIKPEKDKNISVSVDRDEEIIDTFEGMEMKWSLACKQTESQVLHNEYNSTVRSESRFFLLTFHKKYRDRVLGSYLPHVLLQAKALKEEKKGLKLYTVKHERVYGNFNDAWNSINLDHPATFETLAMDPELKTEIMADLDRFVMRRDYYRKVGKAWKRGYLLYGPPGTGKSSLIAAIANYLNFNIYDLELADVQCNSELRRLLVSTANRSILVVEDIDCSIDLQDRQATEEQVVVVNGRFRHSNQNNQVTLSGLLNFIDGLWSSCGDERIIIFTTNHKEKLDPALLRPGRMDMHIHMSYCSPEAFKVLAKNYLGVQDHHLFRQIEALILEVEVTPAQVAEELMKRDCPDTSLCGLVEFLTAKKREVKDVDGLETHQTVLG</sequence>
<dbReference type="InterPro" id="IPR003593">
    <property type="entry name" value="AAA+_ATPase"/>
</dbReference>
<dbReference type="InterPro" id="IPR027417">
    <property type="entry name" value="P-loop_NTPase"/>
</dbReference>
<evidence type="ECO:0000313" key="9">
    <source>
        <dbReference type="EMBL" id="KAG9459254.1"/>
    </source>
</evidence>
<protein>
    <recommendedName>
        <fullName evidence="8">AAA+ ATPase domain-containing protein</fullName>
    </recommendedName>
</protein>
<evidence type="ECO:0000259" key="8">
    <source>
        <dbReference type="SMART" id="SM00382"/>
    </source>
</evidence>
<evidence type="ECO:0000256" key="4">
    <source>
        <dbReference type="ARBA" id="ARBA00022840"/>
    </source>
</evidence>
<organism evidence="9 10">
    <name type="scientific">Aristolochia fimbriata</name>
    <name type="common">White veined hardy Dutchman's pipe vine</name>
    <dbReference type="NCBI Taxonomy" id="158543"/>
    <lineage>
        <taxon>Eukaryota</taxon>
        <taxon>Viridiplantae</taxon>
        <taxon>Streptophyta</taxon>
        <taxon>Embryophyta</taxon>
        <taxon>Tracheophyta</taxon>
        <taxon>Spermatophyta</taxon>
        <taxon>Magnoliopsida</taxon>
        <taxon>Magnoliidae</taxon>
        <taxon>Piperales</taxon>
        <taxon>Aristolochiaceae</taxon>
        <taxon>Aristolochia</taxon>
    </lineage>
</organism>
<gene>
    <name evidence="9" type="ORF">H6P81_003762</name>
</gene>
<dbReference type="InterPro" id="IPR050747">
    <property type="entry name" value="Mitochondrial_chaperone_BCS1"/>
</dbReference>
<evidence type="ECO:0000256" key="3">
    <source>
        <dbReference type="ARBA" id="ARBA00022741"/>
    </source>
</evidence>
<dbReference type="Gene3D" id="3.40.50.300">
    <property type="entry name" value="P-loop containing nucleotide triphosphate hydrolases"/>
    <property type="match status" value="1"/>
</dbReference>
<dbReference type="PROSITE" id="PS00674">
    <property type="entry name" value="AAA"/>
    <property type="match status" value="1"/>
</dbReference>
<keyword evidence="3 7" id="KW-0547">Nucleotide-binding</keyword>
<accession>A0AAV7FE07</accession>
<feature type="domain" description="AAA+ ATPase" evidence="8">
    <location>
        <begin position="244"/>
        <end position="389"/>
    </location>
</feature>
<dbReference type="Pfam" id="PF00004">
    <property type="entry name" value="AAA"/>
    <property type="match status" value="1"/>
</dbReference>
<evidence type="ECO:0000256" key="5">
    <source>
        <dbReference type="ARBA" id="ARBA00022842"/>
    </source>
</evidence>
<dbReference type="CDD" id="cd19510">
    <property type="entry name" value="RecA-like_BCS1"/>
    <property type="match status" value="1"/>
</dbReference>
<dbReference type="InterPro" id="IPR058017">
    <property type="entry name" value="At3g28540-like_C"/>
</dbReference>